<gene>
    <name evidence="5" type="ORF">A4U43_C04F13880</name>
</gene>
<keyword evidence="2 3" id="KW-0371">Homeobox</keyword>
<protein>
    <recommendedName>
        <fullName evidence="4">Homeobox domain-containing protein</fullName>
    </recommendedName>
</protein>
<dbReference type="AlphaFoldDB" id="A0A5P1F5H3"/>
<comment type="subcellular location">
    <subcellularLocation>
        <location evidence="1 2 3">Nucleus</location>
    </subcellularLocation>
</comment>
<evidence type="ECO:0000256" key="1">
    <source>
        <dbReference type="ARBA" id="ARBA00004123"/>
    </source>
</evidence>
<dbReference type="Gramene" id="ONK71931">
    <property type="protein sequence ID" value="ONK71931"/>
    <property type="gene ID" value="A4U43_C04F13880"/>
</dbReference>
<dbReference type="PANTHER" id="PTHR46777:SF5">
    <property type="entry name" value="WUSCHEL-RELATED HOMEOBOX 13"/>
    <property type="match status" value="1"/>
</dbReference>
<dbReference type="GO" id="GO:0003677">
    <property type="term" value="F:DNA binding"/>
    <property type="evidence" value="ECO:0007669"/>
    <property type="project" value="UniProtKB-UniRule"/>
</dbReference>
<feature type="domain" description="Homeobox" evidence="4">
    <location>
        <begin position="93"/>
        <end position="158"/>
    </location>
</feature>
<dbReference type="PROSITE" id="PS50071">
    <property type="entry name" value="HOMEOBOX_2"/>
    <property type="match status" value="1"/>
</dbReference>
<dbReference type="InterPro" id="IPR001356">
    <property type="entry name" value="HD"/>
</dbReference>
<evidence type="ECO:0000313" key="6">
    <source>
        <dbReference type="Proteomes" id="UP000243459"/>
    </source>
</evidence>
<dbReference type="GO" id="GO:0005634">
    <property type="term" value="C:nucleus"/>
    <property type="evidence" value="ECO:0007669"/>
    <property type="project" value="UniProtKB-SubCell"/>
</dbReference>
<feature type="DNA-binding region" description="Homeobox" evidence="2">
    <location>
        <begin position="95"/>
        <end position="159"/>
    </location>
</feature>
<evidence type="ECO:0000256" key="3">
    <source>
        <dbReference type="RuleBase" id="RU000682"/>
    </source>
</evidence>
<keyword evidence="2 3" id="KW-0238">DNA-binding</keyword>
<dbReference type="GO" id="GO:0003700">
    <property type="term" value="F:DNA-binding transcription factor activity"/>
    <property type="evidence" value="ECO:0007669"/>
    <property type="project" value="InterPro"/>
</dbReference>
<dbReference type="PANTHER" id="PTHR46777">
    <property type="entry name" value="WUSCHEL-RELATED HOMEOBOX 13"/>
    <property type="match status" value="1"/>
</dbReference>
<dbReference type="SMART" id="SM00389">
    <property type="entry name" value="HOX"/>
    <property type="match status" value="1"/>
</dbReference>
<dbReference type="SUPFAM" id="SSF46689">
    <property type="entry name" value="Homeodomain-like"/>
    <property type="match status" value="1"/>
</dbReference>
<name>A0A5P1F5H3_ASPOF</name>
<dbReference type="OrthoDB" id="6159439at2759"/>
<dbReference type="Gene3D" id="1.10.10.60">
    <property type="entry name" value="Homeodomain-like"/>
    <property type="match status" value="1"/>
</dbReference>
<organism evidence="5 6">
    <name type="scientific">Asparagus officinalis</name>
    <name type="common">Garden asparagus</name>
    <dbReference type="NCBI Taxonomy" id="4686"/>
    <lineage>
        <taxon>Eukaryota</taxon>
        <taxon>Viridiplantae</taxon>
        <taxon>Streptophyta</taxon>
        <taxon>Embryophyta</taxon>
        <taxon>Tracheophyta</taxon>
        <taxon>Spermatophyta</taxon>
        <taxon>Magnoliopsida</taxon>
        <taxon>Liliopsida</taxon>
        <taxon>Asparagales</taxon>
        <taxon>Asparagaceae</taxon>
        <taxon>Asparagoideae</taxon>
        <taxon>Asparagus</taxon>
    </lineage>
</organism>
<dbReference type="EMBL" id="CM007384">
    <property type="protein sequence ID" value="ONK71931.1"/>
    <property type="molecule type" value="Genomic_DNA"/>
</dbReference>
<keyword evidence="6" id="KW-1185">Reference proteome</keyword>
<evidence type="ECO:0000313" key="5">
    <source>
        <dbReference type="EMBL" id="ONK71931.1"/>
    </source>
</evidence>
<dbReference type="InterPro" id="IPR044559">
    <property type="entry name" value="WOX13-like"/>
</dbReference>
<keyword evidence="2 3" id="KW-0539">Nucleus</keyword>
<evidence type="ECO:0000256" key="2">
    <source>
        <dbReference type="PROSITE-ProRule" id="PRU00108"/>
    </source>
</evidence>
<dbReference type="InterPro" id="IPR009057">
    <property type="entry name" value="Homeodomain-like_sf"/>
</dbReference>
<dbReference type="Pfam" id="PF00046">
    <property type="entry name" value="Homeodomain"/>
    <property type="match status" value="1"/>
</dbReference>
<sequence length="239" mass="26910">MDWPKASPSSSSSNRNIGDHIKREVDELMMMMGPVKVMTDEQIEVLRQQISMFAAICEQLVEMHKSMTSPQSVIAGTSFQYYDPLMMPGSTPKITSRQRWTPTPAQLQILESVFSQGIGTPSKQKIKELTSELLQHGKISETNVYNWFQNRRARSKRKHAATPSCLSVKSEAERENDCSNLVKQKSGKIDSFQIPEGNPELHSTKNAEDSLRSFYQGQDQLMGEMGIPAGLSYFQCGNR</sequence>
<evidence type="ECO:0000259" key="4">
    <source>
        <dbReference type="PROSITE" id="PS50071"/>
    </source>
</evidence>
<dbReference type="CDD" id="cd00086">
    <property type="entry name" value="homeodomain"/>
    <property type="match status" value="1"/>
</dbReference>
<accession>A0A5P1F5H3</accession>
<dbReference type="Proteomes" id="UP000243459">
    <property type="component" value="Chromosome 4"/>
</dbReference>
<proteinExistence type="predicted"/>
<reference evidence="6" key="1">
    <citation type="journal article" date="2017" name="Nat. Commun.">
        <title>The asparagus genome sheds light on the origin and evolution of a young Y chromosome.</title>
        <authorList>
            <person name="Harkess A."/>
            <person name="Zhou J."/>
            <person name="Xu C."/>
            <person name="Bowers J.E."/>
            <person name="Van der Hulst R."/>
            <person name="Ayyampalayam S."/>
            <person name="Mercati F."/>
            <person name="Riccardi P."/>
            <person name="McKain M.R."/>
            <person name="Kakrana A."/>
            <person name="Tang H."/>
            <person name="Ray J."/>
            <person name="Groenendijk J."/>
            <person name="Arikit S."/>
            <person name="Mathioni S.M."/>
            <person name="Nakano M."/>
            <person name="Shan H."/>
            <person name="Telgmann-Rauber A."/>
            <person name="Kanno A."/>
            <person name="Yue Z."/>
            <person name="Chen H."/>
            <person name="Li W."/>
            <person name="Chen Y."/>
            <person name="Xu X."/>
            <person name="Zhang Y."/>
            <person name="Luo S."/>
            <person name="Chen H."/>
            <person name="Gao J."/>
            <person name="Mao Z."/>
            <person name="Pires J.C."/>
            <person name="Luo M."/>
            <person name="Kudrna D."/>
            <person name="Wing R.A."/>
            <person name="Meyers B.C."/>
            <person name="Yi K."/>
            <person name="Kong H."/>
            <person name="Lavrijsen P."/>
            <person name="Sunseri F."/>
            <person name="Falavigna A."/>
            <person name="Ye Y."/>
            <person name="Leebens-Mack J.H."/>
            <person name="Chen G."/>
        </authorList>
    </citation>
    <scope>NUCLEOTIDE SEQUENCE [LARGE SCALE GENOMIC DNA]</scope>
    <source>
        <strain evidence="6">cv. DH0086</strain>
    </source>
</reference>